<dbReference type="Proteomes" id="UP000260925">
    <property type="component" value="Unassembled WGS sequence"/>
</dbReference>
<feature type="region of interest" description="Disordered" evidence="1">
    <location>
        <begin position="1"/>
        <end position="42"/>
    </location>
</feature>
<comment type="caution">
    <text evidence="2">The sequence shown here is derived from an EMBL/GenBank/DDBJ whole genome shotgun (WGS) entry which is preliminary data.</text>
</comment>
<gene>
    <name evidence="2" type="ORF">DCL06_06230</name>
</gene>
<proteinExistence type="predicted"/>
<name>A0A3B9QUW1_9CORY</name>
<reference evidence="2 3" key="1">
    <citation type="journal article" date="2018" name="Nat. Biotechnol.">
        <title>A standardized bacterial taxonomy based on genome phylogeny substantially revises the tree of life.</title>
        <authorList>
            <person name="Parks D.H."/>
            <person name="Chuvochina M."/>
            <person name="Waite D.W."/>
            <person name="Rinke C."/>
            <person name="Skarshewski A."/>
            <person name="Chaumeil P.A."/>
            <person name="Hugenholtz P."/>
        </authorList>
    </citation>
    <scope>NUCLEOTIDE SEQUENCE [LARGE SCALE GENOMIC DNA]</scope>
    <source>
        <strain evidence="2">UBA9851</strain>
    </source>
</reference>
<evidence type="ECO:0000256" key="1">
    <source>
        <dbReference type="SAM" id="MobiDB-lite"/>
    </source>
</evidence>
<evidence type="ECO:0000313" key="2">
    <source>
        <dbReference type="EMBL" id="HAF72527.1"/>
    </source>
</evidence>
<sequence>MIRPDRLHPQGGAAWYPTGPVTEVRRQPNRRTTITGADDHGNPIRITLTAEQAQNLGARITAAGYYHRATPAAPNPLEPRRKGGK</sequence>
<accession>A0A3B9QUW1</accession>
<dbReference type="EMBL" id="DMDD01000139">
    <property type="protein sequence ID" value="HAF72527.1"/>
    <property type="molecule type" value="Genomic_DNA"/>
</dbReference>
<organism evidence="2 3">
    <name type="scientific">Corynebacterium variabile</name>
    <dbReference type="NCBI Taxonomy" id="1727"/>
    <lineage>
        <taxon>Bacteria</taxon>
        <taxon>Bacillati</taxon>
        <taxon>Actinomycetota</taxon>
        <taxon>Actinomycetes</taxon>
        <taxon>Mycobacteriales</taxon>
        <taxon>Corynebacteriaceae</taxon>
        <taxon>Corynebacterium</taxon>
    </lineage>
</organism>
<evidence type="ECO:0000313" key="3">
    <source>
        <dbReference type="Proteomes" id="UP000260925"/>
    </source>
</evidence>
<dbReference type="AlphaFoldDB" id="A0A3B9QUW1"/>
<protein>
    <submittedName>
        <fullName evidence="2">Uncharacterized protein</fullName>
    </submittedName>
</protein>